<protein>
    <submittedName>
        <fullName evidence="3">Glycosyl transferase, group 2 family protein</fullName>
    </submittedName>
</protein>
<keyword evidence="1" id="KW-0472">Membrane</keyword>
<feature type="transmembrane region" description="Helical" evidence="1">
    <location>
        <begin position="246"/>
        <end position="265"/>
    </location>
</feature>
<dbReference type="AlphaFoldDB" id="A0A0G0UAQ8"/>
<dbReference type="PATRIC" id="fig|1618409.3.peg.840"/>
<comment type="caution">
    <text evidence="3">The sequence shown here is derived from an EMBL/GenBank/DDBJ whole genome shotgun (WGS) entry which is preliminary data.</text>
</comment>
<dbReference type="InterPro" id="IPR001173">
    <property type="entry name" value="Glyco_trans_2-like"/>
</dbReference>
<dbReference type="Proteomes" id="UP000034854">
    <property type="component" value="Unassembled WGS sequence"/>
</dbReference>
<organism evidence="3 4">
    <name type="scientific">Candidatus Curtissbacteria bacterium GW2011_GWA1_41_11</name>
    <dbReference type="NCBI Taxonomy" id="1618409"/>
    <lineage>
        <taxon>Bacteria</taxon>
        <taxon>Candidatus Curtissiibacteriota</taxon>
    </lineage>
</organism>
<evidence type="ECO:0000313" key="4">
    <source>
        <dbReference type="Proteomes" id="UP000034854"/>
    </source>
</evidence>
<accession>A0A0G0UAQ8</accession>
<dbReference type="EMBL" id="LCAG01000022">
    <property type="protein sequence ID" value="KKR86078.1"/>
    <property type="molecule type" value="Genomic_DNA"/>
</dbReference>
<dbReference type="Pfam" id="PF00535">
    <property type="entry name" value="Glycos_transf_2"/>
    <property type="match status" value="1"/>
</dbReference>
<dbReference type="PANTHER" id="PTHR48090">
    <property type="entry name" value="UNDECAPRENYL-PHOSPHATE 4-DEOXY-4-FORMAMIDO-L-ARABINOSE TRANSFERASE-RELATED"/>
    <property type="match status" value="1"/>
</dbReference>
<gene>
    <name evidence="3" type="ORF">UU34_C0022G0013</name>
</gene>
<dbReference type="Gene3D" id="3.90.550.10">
    <property type="entry name" value="Spore Coat Polysaccharide Biosynthesis Protein SpsA, Chain A"/>
    <property type="match status" value="1"/>
</dbReference>
<dbReference type="CDD" id="cd04179">
    <property type="entry name" value="DPM_DPG-synthase_like"/>
    <property type="match status" value="1"/>
</dbReference>
<dbReference type="GO" id="GO:0016740">
    <property type="term" value="F:transferase activity"/>
    <property type="evidence" value="ECO:0007669"/>
    <property type="project" value="UniProtKB-KW"/>
</dbReference>
<evidence type="ECO:0000313" key="3">
    <source>
        <dbReference type="EMBL" id="KKR86078.1"/>
    </source>
</evidence>
<dbReference type="InterPro" id="IPR029044">
    <property type="entry name" value="Nucleotide-diphossugar_trans"/>
</dbReference>
<reference evidence="3 4" key="1">
    <citation type="journal article" date="2015" name="Nature">
        <title>rRNA introns, odd ribosomes, and small enigmatic genomes across a large radiation of phyla.</title>
        <authorList>
            <person name="Brown C.T."/>
            <person name="Hug L.A."/>
            <person name="Thomas B.C."/>
            <person name="Sharon I."/>
            <person name="Castelle C.J."/>
            <person name="Singh A."/>
            <person name="Wilkins M.J."/>
            <person name="Williams K.H."/>
            <person name="Banfield J.F."/>
        </authorList>
    </citation>
    <scope>NUCLEOTIDE SEQUENCE [LARGE SCALE GENOMIC DNA]</scope>
</reference>
<dbReference type="PANTHER" id="PTHR48090:SF7">
    <property type="entry name" value="RFBJ PROTEIN"/>
    <property type="match status" value="1"/>
</dbReference>
<proteinExistence type="predicted"/>
<feature type="domain" description="Glycosyltransferase 2-like" evidence="2">
    <location>
        <begin position="35"/>
        <end position="195"/>
    </location>
</feature>
<keyword evidence="1" id="KW-0812">Transmembrane</keyword>
<dbReference type="InterPro" id="IPR050256">
    <property type="entry name" value="Glycosyltransferase_2"/>
</dbReference>
<keyword evidence="3" id="KW-0808">Transferase</keyword>
<sequence length="271" mass="30921">MIFKTKFLRSSYSENSMKNNNILWNPKLNPKIVAVMPAYNAEKTVKKTYNDLPKDLIKEVILVDDVSHDKTIDKAKALGITVYVHSKNKGYGGNQKTCYDQALKRKPDVVVMVHPDYQYDSKLVGVLCEPIINGRTDIMLGSRIQTRRQVLAGGMPLYKYFANRFLTLVENLAMGLNLSEYHTGFRAFKSEVLKTIPYHKFSDDFIFDQQILISALSFGFNISDIPVPCKYFKGASSINFTRSAKYGLLTLWTVTIFLLSQLGFVKIRIFK</sequence>
<evidence type="ECO:0000259" key="2">
    <source>
        <dbReference type="Pfam" id="PF00535"/>
    </source>
</evidence>
<dbReference type="SUPFAM" id="SSF53448">
    <property type="entry name" value="Nucleotide-diphospho-sugar transferases"/>
    <property type="match status" value="1"/>
</dbReference>
<keyword evidence="1" id="KW-1133">Transmembrane helix</keyword>
<evidence type="ECO:0000256" key="1">
    <source>
        <dbReference type="SAM" id="Phobius"/>
    </source>
</evidence>
<name>A0A0G0UAQ8_9BACT</name>